<dbReference type="FunCoup" id="E1Z5A6">
    <property type="interactions" value="1396"/>
</dbReference>
<dbReference type="SUPFAM" id="SSF160059">
    <property type="entry name" value="PriA/YqbF domain"/>
    <property type="match status" value="1"/>
</dbReference>
<accession>E1Z5A6</accession>
<keyword evidence="4 6" id="KW-0235">DNA replication</keyword>
<dbReference type="InterPro" id="IPR038749">
    <property type="entry name" value="Sld5_GINS_A"/>
</dbReference>
<dbReference type="InterPro" id="IPR021151">
    <property type="entry name" value="GINS_A"/>
</dbReference>
<dbReference type="eggNOG" id="KOG3176">
    <property type="taxonomic scope" value="Eukaryota"/>
</dbReference>
<dbReference type="AlphaFoldDB" id="E1Z5A6"/>
<evidence type="ECO:0000256" key="3">
    <source>
        <dbReference type="ARBA" id="ARBA00014804"/>
    </source>
</evidence>
<dbReference type="InterPro" id="IPR008591">
    <property type="entry name" value="GINS_Sld5"/>
</dbReference>
<dbReference type="InterPro" id="IPR036224">
    <property type="entry name" value="GINS_bundle-like_dom_sf"/>
</dbReference>
<dbReference type="SUPFAM" id="SSF158573">
    <property type="entry name" value="GINS helical bundle-like"/>
    <property type="match status" value="1"/>
</dbReference>
<dbReference type="STRING" id="554065.E1Z5A6"/>
<evidence type="ECO:0000256" key="6">
    <source>
        <dbReference type="PIRNR" id="PIRNR007764"/>
    </source>
</evidence>
<name>E1Z5A6_CHLVA</name>
<proteinExistence type="inferred from homology"/>
<comment type="subcellular location">
    <subcellularLocation>
        <location evidence="1 6">Nucleus</location>
    </subcellularLocation>
</comment>
<evidence type="ECO:0000256" key="7">
    <source>
        <dbReference type="SAM" id="MobiDB-lite"/>
    </source>
</evidence>
<comment type="function">
    <text evidence="6">The GINS complex plays an essential role in the initiation of DNA replication.</text>
</comment>
<evidence type="ECO:0000259" key="9">
    <source>
        <dbReference type="Pfam" id="PF16922"/>
    </source>
</evidence>
<dbReference type="InParanoid" id="E1Z5A6"/>
<evidence type="ECO:0000256" key="4">
    <source>
        <dbReference type="ARBA" id="ARBA00022705"/>
    </source>
</evidence>
<dbReference type="Pfam" id="PF05916">
    <property type="entry name" value="Sld5"/>
    <property type="match status" value="1"/>
</dbReference>
<keyword evidence="5 6" id="KW-0539">Nucleus</keyword>
<comment type="similarity">
    <text evidence="2 6">Belongs to the GINS4/SLD5 family.</text>
</comment>
<dbReference type="PANTHER" id="PTHR21206">
    <property type="entry name" value="SLD5 PROTEIN"/>
    <property type="match status" value="1"/>
</dbReference>
<dbReference type="CDD" id="cd21692">
    <property type="entry name" value="GINS_B_Sld5"/>
    <property type="match status" value="1"/>
</dbReference>
<sequence>METQDTAEFDFLQSNPASTSGRSDAEQLKSALMNEKAAPEILQFETDLVGRIESNMDYQDEQIELLKENDDMKLVVEIFMSELSRIRYLLRAYLRVRLQKVERHVMYILDNADVAARLSGPESQFARDYFVLFGSHMKAMAANKLPEAFSSLVRQAAAHPTKDMVPAPSLDQHVFARVLEDRGNATVDEEGNVAEFNRGDLFVIRYRAVQQLVAEGAVELV</sequence>
<evidence type="ECO:0000256" key="2">
    <source>
        <dbReference type="ARBA" id="ARBA00008187"/>
    </source>
</evidence>
<feature type="domain" description="DNA replication complex GINS protein SLD5 C-terminal" evidence="9">
    <location>
        <begin position="168"/>
        <end position="221"/>
    </location>
</feature>
<feature type="compositionally biased region" description="Polar residues" evidence="7">
    <location>
        <begin position="9"/>
        <end position="22"/>
    </location>
</feature>
<organism evidence="11">
    <name type="scientific">Chlorella variabilis</name>
    <name type="common">Green alga</name>
    <dbReference type="NCBI Taxonomy" id="554065"/>
    <lineage>
        <taxon>Eukaryota</taxon>
        <taxon>Viridiplantae</taxon>
        <taxon>Chlorophyta</taxon>
        <taxon>core chlorophytes</taxon>
        <taxon>Trebouxiophyceae</taxon>
        <taxon>Chlorellales</taxon>
        <taxon>Chlorellaceae</taxon>
        <taxon>Chlorella clade</taxon>
        <taxon>Chlorella</taxon>
    </lineage>
</organism>
<dbReference type="OrthoDB" id="338231at2759"/>
<evidence type="ECO:0000259" key="8">
    <source>
        <dbReference type="Pfam" id="PF05916"/>
    </source>
</evidence>
<dbReference type="EMBL" id="GL433836">
    <property type="protein sequence ID" value="EFN59195.1"/>
    <property type="molecule type" value="Genomic_DNA"/>
</dbReference>
<evidence type="ECO:0000313" key="10">
    <source>
        <dbReference type="EMBL" id="EFN59195.1"/>
    </source>
</evidence>
<dbReference type="PIRSF" id="PIRSF007764">
    <property type="entry name" value="Sld5"/>
    <property type="match status" value="1"/>
</dbReference>
<dbReference type="GO" id="GO:0000811">
    <property type="term" value="C:GINS complex"/>
    <property type="evidence" value="ECO:0007669"/>
    <property type="project" value="UniProtKB-UniRule"/>
</dbReference>
<dbReference type="KEGG" id="cvr:CHLNCDRAFT_18970"/>
<dbReference type="GO" id="GO:0000727">
    <property type="term" value="P:double-strand break repair via break-induced replication"/>
    <property type="evidence" value="ECO:0007669"/>
    <property type="project" value="TreeGrafter"/>
</dbReference>
<dbReference type="CDD" id="cd11711">
    <property type="entry name" value="GINS_A_Sld5"/>
    <property type="match status" value="1"/>
</dbReference>
<keyword evidence="11" id="KW-1185">Reference proteome</keyword>
<dbReference type="PANTHER" id="PTHR21206:SF0">
    <property type="entry name" value="DNA REPLICATION COMPLEX GINS PROTEIN SLD5"/>
    <property type="match status" value="1"/>
</dbReference>
<dbReference type="Gene3D" id="1.20.58.1030">
    <property type="match status" value="1"/>
</dbReference>
<evidence type="ECO:0000256" key="1">
    <source>
        <dbReference type="ARBA" id="ARBA00004123"/>
    </source>
</evidence>
<evidence type="ECO:0000313" key="11">
    <source>
        <dbReference type="Proteomes" id="UP000008141"/>
    </source>
</evidence>
<dbReference type="GeneID" id="17358406"/>
<feature type="domain" description="GINS subunit" evidence="8">
    <location>
        <begin position="60"/>
        <end position="140"/>
    </location>
</feature>
<dbReference type="OMA" id="ILETAWI"/>
<dbReference type="InterPro" id="IPR031633">
    <property type="entry name" value="SLD5_C"/>
</dbReference>
<reference evidence="10 11" key="1">
    <citation type="journal article" date="2010" name="Plant Cell">
        <title>The Chlorella variabilis NC64A genome reveals adaptation to photosymbiosis, coevolution with viruses, and cryptic sex.</title>
        <authorList>
            <person name="Blanc G."/>
            <person name="Duncan G."/>
            <person name="Agarkova I."/>
            <person name="Borodovsky M."/>
            <person name="Gurnon J."/>
            <person name="Kuo A."/>
            <person name="Lindquist E."/>
            <person name="Lucas S."/>
            <person name="Pangilinan J."/>
            <person name="Polle J."/>
            <person name="Salamov A."/>
            <person name="Terry A."/>
            <person name="Yamada T."/>
            <person name="Dunigan D.D."/>
            <person name="Grigoriev I.V."/>
            <person name="Claverie J.M."/>
            <person name="Van Etten J.L."/>
        </authorList>
    </citation>
    <scope>NUCLEOTIDE SEQUENCE [LARGE SCALE GENOMIC DNA]</scope>
    <source>
        <strain evidence="10 11">NC64A</strain>
    </source>
</reference>
<dbReference type="GO" id="GO:0006261">
    <property type="term" value="P:DNA-templated DNA replication"/>
    <property type="evidence" value="ECO:0007669"/>
    <property type="project" value="InterPro"/>
</dbReference>
<evidence type="ECO:0000256" key="5">
    <source>
        <dbReference type="ARBA" id="ARBA00023242"/>
    </source>
</evidence>
<dbReference type="Proteomes" id="UP000008141">
    <property type="component" value="Unassembled WGS sequence"/>
</dbReference>
<feature type="region of interest" description="Disordered" evidence="7">
    <location>
        <begin position="1"/>
        <end position="27"/>
    </location>
</feature>
<dbReference type="Pfam" id="PF16922">
    <property type="entry name" value="SLD5_C"/>
    <property type="match status" value="1"/>
</dbReference>
<dbReference type="RefSeq" id="XP_005851297.1">
    <property type="nucleotide sequence ID" value="XM_005851235.1"/>
</dbReference>
<gene>
    <name evidence="10" type="ORF">CHLNCDRAFT_18970</name>
</gene>
<protein>
    <recommendedName>
        <fullName evidence="3 6">DNA replication complex GINS protein SLD5</fullName>
    </recommendedName>
</protein>